<keyword evidence="2" id="KW-0238">DNA-binding</keyword>
<evidence type="ECO:0000259" key="4">
    <source>
        <dbReference type="PROSITE" id="PS50949"/>
    </source>
</evidence>
<accession>A0ABS6K4S0</accession>
<dbReference type="CDD" id="cd07377">
    <property type="entry name" value="WHTH_GntR"/>
    <property type="match status" value="1"/>
</dbReference>
<dbReference type="PANTHER" id="PTHR43537:SF5">
    <property type="entry name" value="UXU OPERON TRANSCRIPTIONAL REGULATOR"/>
    <property type="match status" value="1"/>
</dbReference>
<dbReference type="InterPro" id="IPR000524">
    <property type="entry name" value="Tscrpt_reg_HTH_GntR"/>
</dbReference>
<dbReference type="SUPFAM" id="SSF48008">
    <property type="entry name" value="GntR ligand-binding domain-like"/>
    <property type="match status" value="1"/>
</dbReference>
<evidence type="ECO:0000256" key="2">
    <source>
        <dbReference type="ARBA" id="ARBA00023125"/>
    </source>
</evidence>
<dbReference type="EMBL" id="JAHQCX010000003">
    <property type="protein sequence ID" value="MBU9725503.1"/>
    <property type="molecule type" value="Genomic_DNA"/>
</dbReference>
<name>A0ABS6K4S0_9FIRM</name>
<evidence type="ECO:0000313" key="6">
    <source>
        <dbReference type="Proteomes" id="UP001314681"/>
    </source>
</evidence>
<evidence type="ECO:0000256" key="1">
    <source>
        <dbReference type="ARBA" id="ARBA00023015"/>
    </source>
</evidence>
<gene>
    <name evidence="5" type="ORF">KTH90_05685</name>
</gene>
<keyword evidence="1" id="KW-0805">Transcription regulation</keyword>
<proteinExistence type="predicted"/>
<dbReference type="SMART" id="SM00345">
    <property type="entry name" value="HTH_GNTR"/>
    <property type="match status" value="1"/>
</dbReference>
<sequence>MGMDTDLILPRESFPEIIANKLEEMIINGKFVMEQKLPSEQSLAGDFGVSRPVIRESMKILKERGLIIQKNGEGTFICEPDSELVTDTINRIIHLRKIDVDDIFSVRINLETMAAAQAAMKASDEGFDELQKINNHMREYMLNVDKRAQDDVLFHRKIAQLSGNLLLEVFVESMASLVTQVVKYTLDYKVGNEEGIDYHDRIIEVLRTRNVPEAKKVIRLHLESSQRNYILALSHEENRQ</sequence>
<dbReference type="Gene3D" id="1.10.10.10">
    <property type="entry name" value="Winged helix-like DNA-binding domain superfamily/Winged helix DNA-binding domain"/>
    <property type="match status" value="1"/>
</dbReference>
<dbReference type="SMART" id="SM00895">
    <property type="entry name" value="FCD"/>
    <property type="match status" value="1"/>
</dbReference>
<dbReference type="PRINTS" id="PR00035">
    <property type="entry name" value="HTHGNTR"/>
</dbReference>
<organism evidence="5 6">
    <name type="scientific">Diplocloster modestus</name>
    <dbReference type="NCBI Taxonomy" id="2850322"/>
    <lineage>
        <taxon>Bacteria</taxon>
        <taxon>Bacillati</taxon>
        <taxon>Bacillota</taxon>
        <taxon>Clostridia</taxon>
        <taxon>Lachnospirales</taxon>
        <taxon>Lachnospiraceae</taxon>
        <taxon>Diplocloster</taxon>
    </lineage>
</organism>
<dbReference type="SUPFAM" id="SSF46785">
    <property type="entry name" value="Winged helix' DNA-binding domain"/>
    <property type="match status" value="1"/>
</dbReference>
<dbReference type="InterPro" id="IPR036390">
    <property type="entry name" value="WH_DNA-bd_sf"/>
</dbReference>
<dbReference type="Gene3D" id="1.20.120.530">
    <property type="entry name" value="GntR ligand-binding domain-like"/>
    <property type="match status" value="1"/>
</dbReference>
<evidence type="ECO:0000256" key="3">
    <source>
        <dbReference type="ARBA" id="ARBA00023163"/>
    </source>
</evidence>
<comment type="caution">
    <text evidence="5">The sequence shown here is derived from an EMBL/GenBank/DDBJ whole genome shotgun (WGS) entry which is preliminary data.</text>
</comment>
<evidence type="ECO:0000313" key="5">
    <source>
        <dbReference type="EMBL" id="MBU9725503.1"/>
    </source>
</evidence>
<dbReference type="PANTHER" id="PTHR43537">
    <property type="entry name" value="TRANSCRIPTIONAL REGULATOR, GNTR FAMILY"/>
    <property type="match status" value="1"/>
</dbReference>
<feature type="domain" description="HTH gntR-type" evidence="4">
    <location>
        <begin position="12"/>
        <end position="80"/>
    </location>
</feature>
<dbReference type="RefSeq" id="WP_158350683.1">
    <property type="nucleotide sequence ID" value="NZ_JAHQCX010000003.1"/>
</dbReference>
<dbReference type="PROSITE" id="PS50949">
    <property type="entry name" value="HTH_GNTR"/>
    <property type="match status" value="1"/>
</dbReference>
<keyword evidence="6" id="KW-1185">Reference proteome</keyword>
<dbReference type="InterPro" id="IPR011711">
    <property type="entry name" value="GntR_C"/>
</dbReference>
<dbReference type="Pfam" id="PF07729">
    <property type="entry name" value="FCD"/>
    <property type="match status" value="1"/>
</dbReference>
<dbReference type="Pfam" id="PF00392">
    <property type="entry name" value="GntR"/>
    <property type="match status" value="1"/>
</dbReference>
<reference evidence="5 6" key="1">
    <citation type="submission" date="2021-06" db="EMBL/GenBank/DDBJ databases">
        <title>Description of novel taxa of the family Lachnospiraceae.</title>
        <authorList>
            <person name="Chaplin A.V."/>
            <person name="Sokolova S.R."/>
            <person name="Pikina A.P."/>
            <person name="Korzhanova M."/>
            <person name="Belova V."/>
            <person name="Korostin D."/>
            <person name="Efimov B.A."/>
        </authorList>
    </citation>
    <scope>NUCLEOTIDE SEQUENCE [LARGE SCALE GENOMIC DNA]</scope>
    <source>
        <strain evidence="5 6">ASD4241</strain>
    </source>
</reference>
<protein>
    <submittedName>
        <fullName evidence="5">FCD domain-containing protein</fullName>
    </submittedName>
</protein>
<keyword evidence="3" id="KW-0804">Transcription</keyword>
<dbReference type="InterPro" id="IPR036388">
    <property type="entry name" value="WH-like_DNA-bd_sf"/>
</dbReference>
<dbReference type="Proteomes" id="UP001314681">
    <property type="component" value="Unassembled WGS sequence"/>
</dbReference>
<dbReference type="InterPro" id="IPR008920">
    <property type="entry name" value="TF_FadR/GntR_C"/>
</dbReference>